<dbReference type="Pfam" id="PF00145">
    <property type="entry name" value="DNA_methylase"/>
    <property type="match status" value="1"/>
</dbReference>
<keyword evidence="3" id="KW-0949">S-adenosyl-L-methionine</keyword>
<dbReference type="PANTHER" id="PTHR46098:SF1">
    <property type="entry name" value="TRNA (CYTOSINE(38)-C(5))-METHYLTRANSFERASE"/>
    <property type="match status" value="1"/>
</dbReference>
<name>A0A0F9FJF5_9ZZZZ</name>
<protein>
    <recommendedName>
        <fullName evidence="5">DNA (cytosine-5-)-methyltransferase</fullName>
    </recommendedName>
</protein>
<evidence type="ECO:0000313" key="4">
    <source>
        <dbReference type="EMBL" id="KKL86519.1"/>
    </source>
</evidence>
<reference evidence="4" key="1">
    <citation type="journal article" date="2015" name="Nature">
        <title>Complex archaea that bridge the gap between prokaryotes and eukaryotes.</title>
        <authorList>
            <person name="Spang A."/>
            <person name="Saw J.H."/>
            <person name="Jorgensen S.L."/>
            <person name="Zaremba-Niedzwiedzka K."/>
            <person name="Martijn J."/>
            <person name="Lind A.E."/>
            <person name="van Eijk R."/>
            <person name="Schleper C."/>
            <person name="Guy L."/>
            <person name="Ettema T.J."/>
        </authorList>
    </citation>
    <scope>NUCLEOTIDE SEQUENCE</scope>
</reference>
<dbReference type="GO" id="GO:0008168">
    <property type="term" value="F:methyltransferase activity"/>
    <property type="evidence" value="ECO:0007669"/>
    <property type="project" value="UniProtKB-KW"/>
</dbReference>
<evidence type="ECO:0000256" key="1">
    <source>
        <dbReference type="ARBA" id="ARBA00022603"/>
    </source>
</evidence>
<evidence type="ECO:0000256" key="3">
    <source>
        <dbReference type="ARBA" id="ARBA00022691"/>
    </source>
</evidence>
<accession>A0A0F9FJF5</accession>
<gene>
    <name evidence="4" type="ORF">LCGC14_1943950</name>
</gene>
<dbReference type="InterPro" id="IPR001525">
    <property type="entry name" value="C5_MeTfrase"/>
</dbReference>
<evidence type="ECO:0008006" key="5">
    <source>
        <dbReference type="Google" id="ProtNLM"/>
    </source>
</evidence>
<dbReference type="InterPro" id="IPR050750">
    <property type="entry name" value="C5-MTase"/>
</dbReference>
<organism evidence="4">
    <name type="scientific">marine sediment metagenome</name>
    <dbReference type="NCBI Taxonomy" id="412755"/>
    <lineage>
        <taxon>unclassified sequences</taxon>
        <taxon>metagenomes</taxon>
        <taxon>ecological metagenomes</taxon>
    </lineage>
</organism>
<dbReference type="Gene3D" id="3.40.50.150">
    <property type="entry name" value="Vaccinia Virus protein VP39"/>
    <property type="match status" value="1"/>
</dbReference>
<dbReference type="SUPFAM" id="SSF53335">
    <property type="entry name" value="S-adenosyl-L-methionine-dependent methyltransferases"/>
    <property type="match status" value="1"/>
</dbReference>
<dbReference type="PANTHER" id="PTHR46098">
    <property type="entry name" value="TRNA (CYTOSINE(38)-C(5))-METHYLTRANSFERASE"/>
    <property type="match status" value="1"/>
</dbReference>
<keyword evidence="2" id="KW-0808">Transferase</keyword>
<dbReference type="EMBL" id="LAZR01021092">
    <property type="protein sequence ID" value="KKL86519.1"/>
    <property type="molecule type" value="Genomic_DNA"/>
</dbReference>
<dbReference type="GO" id="GO:0032259">
    <property type="term" value="P:methylation"/>
    <property type="evidence" value="ECO:0007669"/>
    <property type="project" value="UniProtKB-KW"/>
</dbReference>
<evidence type="ECO:0000256" key="2">
    <source>
        <dbReference type="ARBA" id="ARBA00022679"/>
    </source>
</evidence>
<sequence>MRFVSFFAGIGGIDLGLERAGHECVGQVEIDDYCLKVLEKHWPDVRRWKDITKLKPAELPEAELWTAGFPCQDIANLGKRAGLSGERSGLFWAMAKTIRLYDQTTSCWRTWQRCFIEGWMRFKESWPRAGMTQSGIAYQREPLVPITFAREDLWLPTPRETQSRIPFFRRHRQLGFSRANLEEAALLLYPELIGQRVNHDYLRWQMGFPIGHAS</sequence>
<dbReference type="PROSITE" id="PS51679">
    <property type="entry name" value="SAM_MT_C5"/>
    <property type="match status" value="1"/>
</dbReference>
<dbReference type="InterPro" id="IPR029063">
    <property type="entry name" value="SAM-dependent_MTases_sf"/>
</dbReference>
<keyword evidence="1" id="KW-0489">Methyltransferase</keyword>
<dbReference type="AlphaFoldDB" id="A0A0F9FJF5"/>
<proteinExistence type="predicted"/>
<comment type="caution">
    <text evidence="4">The sequence shown here is derived from an EMBL/GenBank/DDBJ whole genome shotgun (WGS) entry which is preliminary data.</text>
</comment>